<dbReference type="Pfam" id="PF00232">
    <property type="entry name" value="Glyco_hydro_1"/>
    <property type="match status" value="1"/>
</dbReference>
<organism evidence="6 7">
    <name type="scientific">Steinernema glaseri</name>
    <dbReference type="NCBI Taxonomy" id="37863"/>
    <lineage>
        <taxon>Eukaryota</taxon>
        <taxon>Metazoa</taxon>
        <taxon>Ecdysozoa</taxon>
        <taxon>Nematoda</taxon>
        <taxon>Chromadorea</taxon>
        <taxon>Rhabditida</taxon>
        <taxon>Tylenchina</taxon>
        <taxon>Panagrolaimomorpha</taxon>
        <taxon>Strongyloidoidea</taxon>
        <taxon>Steinernematidae</taxon>
        <taxon>Steinernema</taxon>
    </lineage>
</organism>
<feature type="chain" id="PRO_5009313614" evidence="5">
    <location>
        <begin position="19"/>
        <end position="468"/>
    </location>
</feature>
<dbReference type="GO" id="GO:0005975">
    <property type="term" value="P:carbohydrate metabolic process"/>
    <property type="evidence" value="ECO:0007669"/>
    <property type="project" value="InterPro"/>
</dbReference>
<reference evidence="7" key="1">
    <citation type="submission" date="2016-11" db="UniProtKB">
        <authorList>
            <consortium name="WormBaseParasite"/>
        </authorList>
    </citation>
    <scope>IDENTIFICATION</scope>
</reference>
<dbReference type="PANTHER" id="PTHR10353">
    <property type="entry name" value="GLYCOSYL HYDROLASE"/>
    <property type="match status" value="1"/>
</dbReference>
<dbReference type="PROSITE" id="PS00653">
    <property type="entry name" value="GLYCOSYL_HYDROL_F1_2"/>
    <property type="match status" value="1"/>
</dbReference>
<keyword evidence="5" id="KW-0732">Signal</keyword>
<comment type="similarity">
    <text evidence="1 4">Belongs to the glycosyl hydrolase 1 family.</text>
</comment>
<dbReference type="Proteomes" id="UP000095287">
    <property type="component" value="Unplaced"/>
</dbReference>
<dbReference type="InterPro" id="IPR001360">
    <property type="entry name" value="Glyco_hydro_1"/>
</dbReference>
<dbReference type="InterPro" id="IPR017853">
    <property type="entry name" value="GH"/>
</dbReference>
<name>A0A1I7ZKZ1_9BILA</name>
<accession>A0A1I7ZKZ1</accession>
<keyword evidence="2" id="KW-0378">Hydrolase</keyword>
<evidence type="ECO:0000256" key="5">
    <source>
        <dbReference type="SAM" id="SignalP"/>
    </source>
</evidence>
<protein>
    <submittedName>
        <fullName evidence="7">Beta-glucosidase</fullName>
    </submittedName>
</protein>
<feature type="signal peptide" evidence="5">
    <location>
        <begin position="1"/>
        <end position="18"/>
    </location>
</feature>
<evidence type="ECO:0000256" key="4">
    <source>
        <dbReference type="RuleBase" id="RU003690"/>
    </source>
</evidence>
<evidence type="ECO:0000313" key="6">
    <source>
        <dbReference type="Proteomes" id="UP000095287"/>
    </source>
</evidence>
<dbReference type="WBParaSite" id="L893_g27237.t1">
    <property type="protein sequence ID" value="L893_g27237.t1"/>
    <property type="gene ID" value="L893_g27237"/>
</dbReference>
<keyword evidence="6" id="KW-1185">Reference proteome</keyword>
<dbReference type="InterPro" id="IPR033132">
    <property type="entry name" value="GH_1_N_CS"/>
</dbReference>
<dbReference type="PRINTS" id="PR00131">
    <property type="entry name" value="GLHYDRLASE1"/>
</dbReference>
<keyword evidence="3" id="KW-0326">Glycosidase</keyword>
<dbReference type="GO" id="GO:0008422">
    <property type="term" value="F:beta-glucosidase activity"/>
    <property type="evidence" value="ECO:0007669"/>
    <property type="project" value="TreeGrafter"/>
</dbReference>
<dbReference type="PANTHER" id="PTHR10353:SF36">
    <property type="entry name" value="LP05116P"/>
    <property type="match status" value="1"/>
</dbReference>
<proteinExistence type="inferred from homology"/>
<evidence type="ECO:0000256" key="3">
    <source>
        <dbReference type="ARBA" id="ARBA00023295"/>
    </source>
</evidence>
<dbReference type="Gene3D" id="3.20.20.80">
    <property type="entry name" value="Glycosidases"/>
    <property type="match status" value="1"/>
</dbReference>
<evidence type="ECO:0000256" key="1">
    <source>
        <dbReference type="ARBA" id="ARBA00010838"/>
    </source>
</evidence>
<dbReference type="AlphaFoldDB" id="A0A1I7ZKZ1"/>
<evidence type="ECO:0000256" key="2">
    <source>
        <dbReference type="ARBA" id="ARBA00022801"/>
    </source>
</evidence>
<evidence type="ECO:0000313" key="7">
    <source>
        <dbReference type="WBParaSite" id="L893_g27237.t1"/>
    </source>
</evidence>
<sequence length="468" mass="53964">MAPLRAILFLFLISAAQGFKKFPKDFQWSTSTSAFQVEGGQEGTGRGMSIWDRYIQKHPTPDNSTGKVACDTYHKFREDADLLKDIGVKQYRFSISWSRIMPTGRPNNINANGVRYYHNLIDSLTGKGIIPLVTLYHWDLPLALQDRGGWLNEDIVEFFGDYVRFIFQEYGHKVKLWTTINEAYIHAKYGYCGEPLEHAPGGLRPNCEWSMYLAAHNMLLAHSKAGNIYKKEFQPTQNGQIGMTIQAVWYEHENSPGDKEAAARVFDFQFNWFAQPIHGKNGDYPTRMRQRLDQLSQSEGRSISRLPTFTSKQIEELKNSSDFLSLNYYTSYVVTKDLPVNNTVEAWGKLTQWGRDIDAFISINPRWKQIAGTWLRSHPQGLRSILNFIRETYNNVPVYITENGCMDTPDEGLNDVTRIEYVRSHLEAIHESITNDGCDVKSYSYWSFLDNFEWAFGYHDRFGIFHVG</sequence>
<dbReference type="SUPFAM" id="SSF51445">
    <property type="entry name" value="(Trans)glycosidases"/>
    <property type="match status" value="1"/>
</dbReference>